<organism evidence="4 5">
    <name type="scientific">Rotaria magnacalcarata</name>
    <dbReference type="NCBI Taxonomy" id="392030"/>
    <lineage>
        <taxon>Eukaryota</taxon>
        <taxon>Metazoa</taxon>
        <taxon>Spiralia</taxon>
        <taxon>Gnathifera</taxon>
        <taxon>Rotifera</taxon>
        <taxon>Eurotatoria</taxon>
        <taxon>Bdelloidea</taxon>
        <taxon>Philodinida</taxon>
        <taxon>Philodinidae</taxon>
        <taxon>Rotaria</taxon>
    </lineage>
</organism>
<dbReference type="PROSITE" id="PS50293">
    <property type="entry name" value="TPR_REGION"/>
    <property type="match status" value="2"/>
</dbReference>
<protein>
    <submittedName>
        <fullName evidence="4">Uncharacterized protein</fullName>
    </submittedName>
</protein>
<name>A0A815UKR7_9BILA</name>
<comment type="caution">
    <text evidence="4">The sequence shown here is derived from an EMBL/GenBank/DDBJ whole genome shotgun (WGS) entry which is preliminary data.</text>
</comment>
<evidence type="ECO:0000256" key="1">
    <source>
        <dbReference type="ARBA" id="ARBA00022737"/>
    </source>
</evidence>
<dbReference type="Proteomes" id="UP000663855">
    <property type="component" value="Unassembled WGS sequence"/>
</dbReference>
<keyword evidence="1" id="KW-0677">Repeat</keyword>
<evidence type="ECO:0000313" key="5">
    <source>
        <dbReference type="Proteomes" id="UP000663855"/>
    </source>
</evidence>
<dbReference type="InterPro" id="IPR019734">
    <property type="entry name" value="TPR_rpt"/>
</dbReference>
<reference evidence="4" key="1">
    <citation type="submission" date="2021-02" db="EMBL/GenBank/DDBJ databases">
        <authorList>
            <person name="Nowell W R."/>
        </authorList>
    </citation>
    <scope>NUCLEOTIDE SEQUENCE</scope>
</reference>
<dbReference type="AlphaFoldDB" id="A0A815UKR7"/>
<feature type="repeat" description="TPR" evidence="3">
    <location>
        <begin position="341"/>
        <end position="374"/>
    </location>
</feature>
<dbReference type="PANTHER" id="PTHR45641:SF1">
    <property type="entry name" value="AAA+ ATPASE DOMAIN-CONTAINING PROTEIN"/>
    <property type="match status" value="1"/>
</dbReference>
<keyword evidence="2 3" id="KW-0802">TPR repeat</keyword>
<dbReference type="InterPro" id="IPR011990">
    <property type="entry name" value="TPR-like_helical_dom_sf"/>
</dbReference>
<dbReference type="PANTHER" id="PTHR45641">
    <property type="entry name" value="TETRATRICOPEPTIDE REPEAT PROTEIN (AFU_ORTHOLOGUE AFUA_6G03870)"/>
    <property type="match status" value="1"/>
</dbReference>
<gene>
    <name evidence="4" type="ORF">CJN711_LOCUS28414</name>
</gene>
<accession>A0A815UKR7</accession>
<dbReference type="Gene3D" id="1.25.40.10">
    <property type="entry name" value="Tetratricopeptide repeat domain"/>
    <property type="match status" value="1"/>
</dbReference>
<dbReference type="EMBL" id="CAJNOV010013429">
    <property type="protein sequence ID" value="CAF1521221.1"/>
    <property type="molecule type" value="Genomic_DNA"/>
</dbReference>
<evidence type="ECO:0000256" key="3">
    <source>
        <dbReference type="PROSITE-ProRule" id="PRU00339"/>
    </source>
</evidence>
<proteinExistence type="predicted"/>
<sequence length="396" mass="45957">MGGEESREKASTSTVDTDGTIATSVVTARRPKHRKGEQYMVLWVDENIDSNNPDCKNTLAQLHIVINEVKQCTKWKECIEWLNKNREETFYVIVSGGLGQSLVPSIHSIPNLDSIYIFCGNQQRHEEWTRRWSKIKGVHTSINPICDALKLTIKHRNQDNVRVSIIGVNEGSSNENINQLDPTFMYSQLFKETLLELEYGEQIIKDFAKFLKKEEYYNNKKEKKMIKEFGNTYERSNAIRWYTRECFMYKLLNEALRTLNGDLIIRMGKMCQYEKALEFYEKDLEITRIALPPNHPNLATSYNNMGQVYSNMGNYTKALEFHEKALRIRQISLPPQHPSLAISYNNIGSLYSKIGDYHQALSYLQKALAIWQNSFSSTHPLIETALRNINYVKNKM</sequence>
<evidence type="ECO:0000256" key="2">
    <source>
        <dbReference type="ARBA" id="ARBA00022803"/>
    </source>
</evidence>
<dbReference type="SUPFAM" id="SSF48452">
    <property type="entry name" value="TPR-like"/>
    <property type="match status" value="1"/>
</dbReference>
<evidence type="ECO:0000313" key="4">
    <source>
        <dbReference type="EMBL" id="CAF1521221.1"/>
    </source>
</evidence>
<dbReference type="SMART" id="SM00028">
    <property type="entry name" value="TPR"/>
    <property type="match status" value="2"/>
</dbReference>
<dbReference type="PROSITE" id="PS50005">
    <property type="entry name" value="TPR"/>
    <property type="match status" value="2"/>
</dbReference>
<feature type="repeat" description="TPR" evidence="3">
    <location>
        <begin position="299"/>
        <end position="332"/>
    </location>
</feature>
<dbReference type="Pfam" id="PF13424">
    <property type="entry name" value="TPR_12"/>
    <property type="match status" value="2"/>
</dbReference>